<dbReference type="InterPro" id="IPR029151">
    <property type="entry name" value="Sensor-like_sf"/>
</dbReference>
<evidence type="ECO:0000256" key="14">
    <source>
        <dbReference type="SAM" id="Phobius"/>
    </source>
</evidence>
<dbReference type="Proteomes" id="UP000281975">
    <property type="component" value="Unassembled WGS sequence"/>
</dbReference>
<name>A0A420WZM3_9GAMM</name>
<dbReference type="InterPro" id="IPR036890">
    <property type="entry name" value="HATPase_C_sf"/>
</dbReference>
<dbReference type="InterPro" id="IPR003594">
    <property type="entry name" value="HATPase_dom"/>
</dbReference>
<keyword evidence="4" id="KW-1003">Cell membrane</keyword>
<keyword evidence="5" id="KW-0597">Phosphoprotein</keyword>
<keyword evidence="12" id="KW-0902">Two-component regulatory system</keyword>
<dbReference type="SUPFAM" id="SSF103190">
    <property type="entry name" value="Sensory domain-like"/>
    <property type="match status" value="1"/>
</dbReference>
<dbReference type="GO" id="GO:0000155">
    <property type="term" value="F:phosphorelay sensor kinase activity"/>
    <property type="evidence" value="ECO:0007669"/>
    <property type="project" value="InterPro"/>
</dbReference>
<dbReference type="InterPro" id="IPR005467">
    <property type="entry name" value="His_kinase_dom"/>
</dbReference>
<keyword evidence="11 14" id="KW-1133">Transmembrane helix</keyword>
<keyword evidence="9 16" id="KW-0418">Kinase</keyword>
<dbReference type="PRINTS" id="PR00344">
    <property type="entry name" value="BCTRLSENSOR"/>
</dbReference>
<evidence type="ECO:0000256" key="6">
    <source>
        <dbReference type="ARBA" id="ARBA00022679"/>
    </source>
</evidence>
<dbReference type="InterPro" id="IPR016120">
    <property type="entry name" value="Sig_transdc_His_kin_SpoOB"/>
</dbReference>
<comment type="catalytic activity">
    <reaction evidence="1">
        <text>ATP + protein L-histidine = ADP + protein N-phospho-L-histidine.</text>
        <dbReference type="EC" id="2.7.13.3"/>
    </reaction>
</comment>
<dbReference type="EMBL" id="RBIN01000002">
    <property type="protein sequence ID" value="RKR06742.1"/>
    <property type="molecule type" value="Genomic_DNA"/>
</dbReference>
<keyword evidence="7 14" id="KW-0812">Transmembrane</keyword>
<evidence type="ECO:0000256" key="8">
    <source>
        <dbReference type="ARBA" id="ARBA00022741"/>
    </source>
</evidence>
<dbReference type="GO" id="GO:0005886">
    <property type="term" value="C:plasma membrane"/>
    <property type="evidence" value="ECO:0007669"/>
    <property type="project" value="UniProtKB-SubCell"/>
</dbReference>
<dbReference type="SUPFAM" id="SSF55785">
    <property type="entry name" value="PYP-like sensor domain (PAS domain)"/>
    <property type="match status" value="1"/>
</dbReference>
<dbReference type="SUPFAM" id="SSF55874">
    <property type="entry name" value="ATPase domain of HSP90 chaperone/DNA topoisomerase II/histidine kinase"/>
    <property type="match status" value="1"/>
</dbReference>
<dbReference type="RefSeq" id="WP_121171384.1">
    <property type="nucleotide sequence ID" value="NZ_RBIN01000002.1"/>
</dbReference>
<reference evidence="16 17" key="1">
    <citation type="submission" date="2018-10" db="EMBL/GenBank/DDBJ databases">
        <title>Genomic Encyclopedia of Type Strains, Phase IV (KMG-IV): sequencing the most valuable type-strain genomes for metagenomic binning, comparative biology and taxonomic classification.</title>
        <authorList>
            <person name="Goeker M."/>
        </authorList>
    </citation>
    <scope>NUCLEOTIDE SEQUENCE [LARGE SCALE GENOMIC DNA]</scope>
    <source>
        <strain evidence="16 17">DSM 23229</strain>
    </source>
</reference>
<evidence type="ECO:0000256" key="7">
    <source>
        <dbReference type="ARBA" id="ARBA00022692"/>
    </source>
</evidence>
<dbReference type="SMART" id="SM00387">
    <property type="entry name" value="HATPase_c"/>
    <property type="match status" value="1"/>
</dbReference>
<dbReference type="InterPro" id="IPR033463">
    <property type="entry name" value="sCache_3"/>
</dbReference>
<keyword evidence="13 14" id="KW-0472">Membrane</keyword>
<sequence>MRLRRKRMRLGVLAALLSFSMIAASLLLAWWLFSDQLWDTARRLQGERVENLATTLAAGGEVQRALAGAPAFSDDSSLQRHMEGLRKRLGVDFIVVMTPQALRLTHPDPGRIGQHFRGDDEHRALAGERYVSTARGTLGASIRGFAPVRGPGGEVIGAVSVGVTQSRLAPLRASSRQQLLVWLGLILLLGGGGAAWLARTIKRRLLDMEPDDIARLVAERRAMLDAMHEGVIAMDGERRVSLVNPAAHRLLADAGAAPIEPGQQLEPPWEESLEGESGVDVRLRLGGVSFLGSHRPMHRDRRQVGMVMTFRDSGELQGLAEELTGVRRYAEALRASTHEFKNKLHVIQGLAQLGDLAALRHYLHELVEHRHAASASVVERVREPVLAGFLLGKQSEARECRITLTLAAEGTIPAAADSATVHALVSIIGNVLENAFEALAGRASPTVALSMVLEDDTLSLAIQDNGAGMEEATRQRIFEQGFSTRGEQRGLGLSLVRDQIESAAGEVAIYSSPGEGTLVELTFPYPTGGG</sequence>
<evidence type="ECO:0000259" key="15">
    <source>
        <dbReference type="PROSITE" id="PS50109"/>
    </source>
</evidence>
<evidence type="ECO:0000256" key="1">
    <source>
        <dbReference type="ARBA" id="ARBA00000085"/>
    </source>
</evidence>
<comment type="subcellular location">
    <subcellularLocation>
        <location evidence="2">Cell membrane</location>
        <topology evidence="2">Multi-pass membrane protein</topology>
    </subcellularLocation>
</comment>
<evidence type="ECO:0000256" key="10">
    <source>
        <dbReference type="ARBA" id="ARBA00022840"/>
    </source>
</evidence>
<proteinExistence type="predicted"/>
<evidence type="ECO:0000313" key="16">
    <source>
        <dbReference type="EMBL" id="RKR06742.1"/>
    </source>
</evidence>
<evidence type="ECO:0000256" key="12">
    <source>
        <dbReference type="ARBA" id="ARBA00023012"/>
    </source>
</evidence>
<comment type="caution">
    <text evidence="16">The sequence shown here is derived from an EMBL/GenBank/DDBJ whole genome shotgun (WGS) entry which is preliminary data.</text>
</comment>
<evidence type="ECO:0000256" key="11">
    <source>
        <dbReference type="ARBA" id="ARBA00022989"/>
    </source>
</evidence>
<organism evidence="16 17">
    <name type="scientific">Kushneria sinocarnis</name>
    <dbReference type="NCBI Taxonomy" id="595502"/>
    <lineage>
        <taxon>Bacteria</taxon>
        <taxon>Pseudomonadati</taxon>
        <taxon>Pseudomonadota</taxon>
        <taxon>Gammaproteobacteria</taxon>
        <taxon>Oceanospirillales</taxon>
        <taxon>Halomonadaceae</taxon>
        <taxon>Kushneria</taxon>
    </lineage>
</organism>
<dbReference type="Gene3D" id="3.30.565.10">
    <property type="entry name" value="Histidine kinase-like ATPase, C-terminal domain"/>
    <property type="match status" value="1"/>
</dbReference>
<dbReference type="Pfam" id="PF14689">
    <property type="entry name" value="SPOB_a"/>
    <property type="match status" value="1"/>
</dbReference>
<dbReference type="InterPro" id="IPR035965">
    <property type="entry name" value="PAS-like_dom_sf"/>
</dbReference>
<dbReference type="InterPro" id="IPR004358">
    <property type="entry name" value="Sig_transdc_His_kin-like_C"/>
</dbReference>
<evidence type="ECO:0000256" key="4">
    <source>
        <dbReference type="ARBA" id="ARBA00022475"/>
    </source>
</evidence>
<keyword evidence="8" id="KW-0547">Nucleotide-binding</keyword>
<dbReference type="InterPro" id="IPR039506">
    <property type="entry name" value="SPOB_a"/>
</dbReference>
<evidence type="ECO:0000256" key="3">
    <source>
        <dbReference type="ARBA" id="ARBA00012438"/>
    </source>
</evidence>
<dbReference type="GO" id="GO:0005524">
    <property type="term" value="F:ATP binding"/>
    <property type="evidence" value="ECO:0007669"/>
    <property type="project" value="UniProtKB-KW"/>
</dbReference>
<dbReference type="Pfam" id="PF02518">
    <property type="entry name" value="HATPase_c"/>
    <property type="match status" value="1"/>
</dbReference>
<feature type="transmembrane region" description="Helical" evidence="14">
    <location>
        <begin position="179"/>
        <end position="198"/>
    </location>
</feature>
<dbReference type="SUPFAM" id="SSF55890">
    <property type="entry name" value="Sporulation response regulatory protein Spo0B"/>
    <property type="match status" value="1"/>
</dbReference>
<dbReference type="PANTHER" id="PTHR44936">
    <property type="entry name" value="SENSOR PROTEIN CREC"/>
    <property type="match status" value="1"/>
</dbReference>
<accession>A0A420WZM3</accession>
<evidence type="ECO:0000256" key="9">
    <source>
        <dbReference type="ARBA" id="ARBA00022777"/>
    </source>
</evidence>
<dbReference type="OrthoDB" id="9792686at2"/>
<dbReference type="Gene3D" id="1.10.287.130">
    <property type="match status" value="1"/>
</dbReference>
<keyword evidence="10" id="KW-0067">ATP-binding</keyword>
<keyword evidence="17" id="KW-1185">Reference proteome</keyword>
<dbReference type="InterPro" id="IPR050980">
    <property type="entry name" value="2C_sensor_his_kinase"/>
</dbReference>
<feature type="domain" description="Histidine kinase" evidence="15">
    <location>
        <begin position="335"/>
        <end position="527"/>
    </location>
</feature>
<evidence type="ECO:0000256" key="2">
    <source>
        <dbReference type="ARBA" id="ARBA00004651"/>
    </source>
</evidence>
<dbReference type="PROSITE" id="PS50109">
    <property type="entry name" value="HIS_KIN"/>
    <property type="match status" value="1"/>
</dbReference>
<dbReference type="Pfam" id="PF17203">
    <property type="entry name" value="sCache_3_2"/>
    <property type="match status" value="1"/>
</dbReference>
<gene>
    <name evidence="16" type="ORF">C7446_0737</name>
</gene>
<protein>
    <recommendedName>
        <fullName evidence="3">histidine kinase</fullName>
        <ecNumber evidence="3">2.7.13.3</ecNumber>
    </recommendedName>
</protein>
<dbReference type="Gene3D" id="3.30.450.20">
    <property type="entry name" value="PAS domain"/>
    <property type="match status" value="2"/>
</dbReference>
<dbReference type="EC" id="2.7.13.3" evidence="3"/>
<evidence type="ECO:0000313" key="17">
    <source>
        <dbReference type="Proteomes" id="UP000281975"/>
    </source>
</evidence>
<evidence type="ECO:0000256" key="13">
    <source>
        <dbReference type="ARBA" id="ARBA00023136"/>
    </source>
</evidence>
<dbReference type="AlphaFoldDB" id="A0A420WZM3"/>
<dbReference type="PANTHER" id="PTHR44936:SF9">
    <property type="entry name" value="SENSOR PROTEIN CREC"/>
    <property type="match status" value="1"/>
</dbReference>
<keyword evidence="6" id="KW-0808">Transferase</keyword>
<evidence type="ECO:0000256" key="5">
    <source>
        <dbReference type="ARBA" id="ARBA00022553"/>
    </source>
</evidence>